<sequence length="149" mass="17069">MSVGFPSCEIFHDNFSWMLGLSPSGKISTSCVKKDAHFPEFACDWRFLWRCRFPLPSLFRGPEATLANCSTAREEIPLLRVHSESDFCRNTTRGDAKRQSRGKVSLPDLPIQLTDWDPSLRYSEQRDVTWKAKVSDKGGKKCCLFLFSR</sequence>
<accession>A0A8X7CAR4</accession>
<name>A0A8X7CAR4_9ARAC</name>
<evidence type="ECO:0000313" key="2">
    <source>
        <dbReference type="Proteomes" id="UP000886998"/>
    </source>
</evidence>
<comment type="caution">
    <text evidence="1">The sequence shown here is derived from an EMBL/GenBank/DDBJ whole genome shotgun (WGS) entry which is preliminary data.</text>
</comment>
<dbReference type="AlphaFoldDB" id="A0A8X7CAR4"/>
<dbReference type="Proteomes" id="UP000886998">
    <property type="component" value="Unassembled WGS sequence"/>
</dbReference>
<organism evidence="1 2">
    <name type="scientific">Trichonephila inaurata madagascariensis</name>
    <dbReference type="NCBI Taxonomy" id="2747483"/>
    <lineage>
        <taxon>Eukaryota</taxon>
        <taxon>Metazoa</taxon>
        <taxon>Ecdysozoa</taxon>
        <taxon>Arthropoda</taxon>
        <taxon>Chelicerata</taxon>
        <taxon>Arachnida</taxon>
        <taxon>Araneae</taxon>
        <taxon>Araneomorphae</taxon>
        <taxon>Entelegynae</taxon>
        <taxon>Araneoidea</taxon>
        <taxon>Nephilidae</taxon>
        <taxon>Trichonephila</taxon>
        <taxon>Trichonephila inaurata</taxon>
    </lineage>
</organism>
<proteinExistence type="predicted"/>
<keyword evidence="2" id="KW-1185">Reference proteome</keyword>
<dbReference type="EMBL" id="BMAV01012892">
    <property type="protein sequence ID" value="GFY59943.1"/>
    <property type="molecule type" value="Genomic_DNA"/>
</dbReference>
<reference evidence="1" key="1">
    <citation type="submission" date="2020-08" db="EMBL/GenBank/DDBJ databases">
        <title>Multicomponent nature underlies the extraordinary mechanical properties of spider dragline silk.</title>
        <authorList>
            <person name="Kono N."/>
            <person name="Nakamura H."/>
            <person name="Mori M."/>
            <person name="Yoshida Y."/>
            <person name="Ohtoshi R."/>
            <person name="Malay A.D."/>
            <person name="Moran D.A.P."/>
            <person name="Tomita M."/>
            <person name="Numata K."/>
            <person name="Arakawa K."/>
        </authorList>
    </citation>
    <scope>NUCLEOTIDE SEQUENCE</scope>
</reference>
<evidence type="ECO:0000313" key="1">
    <source>
        <dbReference type="EMBL" id="GFY59943.1"/>
    </source>
</evidence>
<protein>
    <submittedName>
        <fullName evidence="1">Uncharacterized protein</fullName>
    </submittedName>
</protein>
<gene>
    <name evidence="1" type="ORF">TNIN_219791</name>
</gene>